<evidence type="ECO:0000256" key="3">
    <source>
        <dbReference type="ARBA" id="ARBA00022692"/>
    </source>
</evidence>
<dbReference type="Pfam" id="PF08263">
    <property type="entry name" value="LRRNT_2"/>
    <property type="match status" value="1"/>
</dbReference>
<dbReference type="SMART" id="SM00369">
    <property type="entry name" value="LRR_TYP"/>
    <property type="match status" value="3"/>
</dbReference>
<organism evidence="10 11">
    <name type="scientific">Spirodela intermedia</name>
    <name type="common">Intermediate duckweed</name>
    <dbReference type="NCBI Taxonomy" id="51605"/>
    <lineage>
        <taxon>Eukaryota</taxon>
        <taxon>Viridiplantae</taxon>
        <taxon>Streptophyta</taxon>
        <taxon>Embryophyta</taxon>
        <taxon>Tracheophyta</taxon>
        <taxon>Spermatophyta</taxon>
        <taxon>Magnoliopsida</taxon>
        <taxon>Liliopsida</taxon>
        <taxon>Araceae</taxon>
        <taxon>Lemnoideae</taxon>
        <taxon>Spirodela</taxon>
    </lineage>
</organism>
<sequence>MTRSGRGRLPRRSVLFLCFVTLFVERGSRPSAAAAGGEKEILLQFKASVSEDPGGSLQSWAAAPGADPCRDFAGVTCSAAGEVEKIHLHGTDLAGGLSPALAGLRNLQIISLFGNRFSGGIPREYGGILTLRKLNLSRNALSGDIPGFLGDIPSLRLLDLSRNSFSGEIPASLFKSCLRTRFVSLSRNNLSGPVPVSIGNCAKLAGIDFSFNGLSGDFPEKICQPPEMAFVSLRSNSLSGDFPYKASSCRSLEFLDLGSNSFKGPLPFELLELRNLSYLNASFNHFEGDFPEIEVCGENLAFLDLSGNDVRGAIDPGIANCRGLRFLNLESNRLGGSIPSELGDVKPLSVLRLGNNEISGTIPESLGRMELLIFLDLHGLQLSGEIPSSITSCRFLLHLDVSGNGLQGEIPQNLFNMTYLQFLDLHRNQLSGNIPASLGNLTRLEYLDLSENSLAGLIPESLGNLTQLTHFNLSFNALSGAIPSNQAIQQFGPLAFSNNPGLCGPPLDTSCSKSTATVSRRTKRLTISAIISIIAAAIIFVGVCAITFVNIRTRRRKVSRPEEVLVSESTAPPSSGTNVIIGKLVLFSKSLPSKYEDWEAGTKALLDKGCLIGGGTIGTVFKATFEGGVTIAVKKLETLGRIRNQEEFEQEVGRLGSLRHPNLVAFQGYYWSPTMQLILSEFVPNDNLHQHLHSSGYSSSSSNGGRRGDLSWPRRYRIALGTARALVYLHHDCKPQVLHLNVKSTNILLDENYEAKLSDYGLGKLFPMLGSSGTTKFHRAVGYVAPELASQSFRFSDKCDVYSFGVVCLEIATGRRPVDRSEESEVTVLCDYVRAMLEKGRASECFDRTLDGFAENELTQVLKLGLICTSENPSRRPNMAEVVQFLESIKPTSSEG</sequence>
<proteinExistence type="predicted"/>
<evidence type="ECO:0000256" key="7">
    <source>
        <dbReference type="SAM" id="Phobius"/>
    </source>
</evidence>
<protein>
    <recommendedName>
        <fullName evidence="9">Protein kinase domain-containing protein</fullName>
    </recommendedName>
</protein>
<dbReference type="GO" id="GO:0005524">
    <property type="term" value="F:ATP binding"/>
    <property type="evidence" value="ECO:0007669"/>
    <property type="project" value="InterPro"/>
</dbReference>
<keyword evidence="11" id="KW-1185">Reference proteome</keyword>
<reference evidence="10" key="1">
    <citation type="submission" date="2020-02" db="EMBL/GenBank/DDBJ databases">
        <authorList>
            <person name="Scholz U."/>
            <person name="Mascher M."/>
            <person name="Fiebig A."/>
        </authorList>
    </citation>
    <scope>NUCLEOTIDE SEQUENCE</scope>
</reference>
<evidence type="ECO:0000256" key="4">
    <source>
        <dbReference type="ARBA" id="ARBA00022737"/>
    </source>
</evidence>
<gene>
    <name evidence="10" type="ORF">SI8410_18021528</name>
</gene>
<dbReference type="EMBL" id="LR746281">
    <property type="protein sequence ID" value="CAA7410850.1"/>
    <property type="molecule type" value="Genomic_DNA"/>
</dbReference>
<dbReference type="Proteomes" id="UP000663760">
    <property type="component" value="Chromosome 18"/>
</dbReference>
<feature type="domain" description="Protein kinase" evidence="9">
    <location>
        <begin position="606"/>
        <end position="889"/>
    </location>
</feature>
<comment type="subcellular location">
    <subcellularLocation>
        <location evidence="1">Membrane</location>
        <topology evidence="1">Single-pass membrane protein</topology>
    </subcellularLocation>
</comment>
<keyword evidence="8" id="KW-0732">Signal</keyword>
<dbReference type="Pfam" id="PF13855">
    <property type="entry name" value="LRR_8"/>
    <property type="match status" value="1"/>
</dbReference>
<dbReference type="FunFam" id="3.80.10.10:FF:000095">
    <property type="entry name" value="LRR receptor-like serine/threonine-protein kinase GSO1"/>
    <property type="match status" value="2"/>
</dbReference>
<dbReference type="Pfam" id="PF07714">
    <property type="entry name" value="PK_Tyr_Ser-Thr"/>
    <property type="match status" value="1"/>
</dbReference>
<dbReference type="SUPFAM" id="SSF52075">
    <property type="entry name" value="Outer arm dynein light chain 1"/>
    <property type="match status" value="1"/>
</dbReference>
<accession>A0A7I8LM30</accession>
<feature type="transmembrane region" description="Helical" evidence="7">
    <location>
        <begin position="529"/>
        <end position="551"/>
    </location>
</feature>
<dbReference type="AlphaFoldDB" id="A0A7I8LM30"/>
<dbReference type="Gene3D" id="3.80.10.10">
    <property type="entry name" value="Ribonuclease Inhibitor"/>
    <property type="match status" value="2"/>
</dbReference>
<dbReference type="GO" id="GO:0016020">
    <property type="term" value="C:membrane"/>
    <property type="evidence" value="ECO:0007669"/>
    <property type="project" value="UniProtKB-SubCell"/>
</dbReference>
<dbReference type="PANTHER" id="PTHR48010">
    <property type="entry name" value="OS05G0588300 PROTEIN"/>
    <property type="match status" value="1"/>
</dbReference>
<keyword evidence="4" id="KW-0677">Repeat</keyword>
<dbReference type="PROSITE" id="PS50011">
    <property type="entry name" value="PROTEIN_KINASE_DOM"/>
    <property type="match status" value="1"/>
</dbReference>
<evidence type="ECO:0000313" key="11">
    <source>
        <dbReference type="Proteomes" id="UP000663760"/>
    </source>
</evidence>
<dbReference type="PANTHER" id="PTHR48010:SF44">
    <property type="entry name" value="F16P17.10 PROTEIN"/>
    <property type="match status" value="1"/>
</dbReference>
<evidence type="ECO:0000256" key="6">
    <source>
        <dbReference type="ARBA" id="ARBA00023136"/>
    </source>
</evidence>
<dbReference type="Pfam" id="PF00560">
    <property type="entry name" value="LRR_1"/>
    <property type="match status" value="5"/>
</dbReference>
<dbReference type="Gene3D" id="3.30.200.20">
    <property type="entry name" value="Phosphorylase Kinase, domain 1"/>
    <property type="match status" value="1"/>
</dbReference>
<dbReference type="SUPFAM" id="SSF52058">
    <property type="entry name" value="L domain-like"/>
    <property type="match status" value="1"/>
</dbReference>
<feature type="signal peptide" evidence="8">
    <location>
        <begin position="1"/>
        <end position="26"/>
    </location>
</feature>
<evidence type="ECO:0000256" key="2">
    <source>
        <dbReference type="ARBA" id="ARBA00022614"/>
    </source>
</evidence>
<dbReference type="Gene3D" id="1.10.510.10">
    <property type="entry name" value="Transferase(Phosphotransferase) domain 1"/>
    <property type="match status" value="1"/>
</dbReference>
<evidence type="ECO:0000313" key="10">
    <source>
        <dbReference type="EMBL" id="CAA7410850.1"/>
    </source>
</evidence>
<name>A0A7I8LM30_SPIIN</name>
<dbReference type="InterPro" id="IPR001611">
    <property type="entry name" value="Leu-rich_rpt"/>
</dbReference>
<keyword evidence="2" id="KW-0433">Leucine-rich repeat</keyword>
<dbReference type="InterPro" id="IPR011009">
    <property type="entry name" value="Kinase-like_dom_sf"/>
</dbReference>
<dbReference type="FunFam" id="3.30.200.20:FF:000450">
    <property type="entry name" value="Putative LRR receptor-like serine/threonine-protein kinase"/>
    <property type="match status" value="1"/>
</dbReference>
<keyword evidence="6 7" id="KW-0472">Membrane</keyword>
<evidence type="ECO:0000256" key="8">
    <source>
        <dbReference type="SAM" id="SignalP"/>
    </source>
</evidence>
<keyword evidence="3 7" id="KW-0812">Transmembrane</keyword>
<dbReference type="FunFam" id="1.10.510.10:FF:000725">
    <property type="entry name" value="Putative LRR receptor-like serine/threonine-protein kinase"/>
    <property type="match status" value="1"/>
</dbReference>
<feature type="chain" id="PRO_5029803880" description="Protein kinase domain-containing protein" evidence="8">
    <location>
        <begin position="27"/>
        <end position="896"/>
    </location>
</feature>
<dbReference type="CDD" id="cd14066">
    <property type="entry name" value="STKc_IRAK"/>
    <property type="match status" value="1"/>
</dbReference>
<dbReference type="InterPro" id="IPR050994">
    <property type="entry name" value="At_inactive_RLKs"/>
</dbReference>
<dbReference type="SUPFAM" id="SSF56112">
    <property type="entry name" value="Protein kinase-like (PK-like)"/>
    <property type="match status" value="1"/>
</dbReference>
<dbReference type="OrthoDB" id="676979at2759"/>
<dbReference type="GO" id="GO:0004672">
    <property type="term" value="F:protein kinase activity"/>
    <property type="evidence" value="ECO:0007669"/>
    <property type="project" value="InterPro"/>
</dbReference>
<dbReference type="InterPro" id="IPR032675">
    <property type="entry name" value="LRR_dom_sf"/>
</dbReference>
<dbReference type="InterPro" id="IPR000719">
    <property type="entry name" value="Prot_kinase_dom"/>
</dbReference>
<evidence type="ECO:0000259" key="9">
    <source>
        <dbReference type="PROSITE" id="PS50011"/>
    </source>
</evidence>
<evidence type="ECO:0000256" key="1">
    <source>
        <dbReference type="ARBA" id="ARBA00004167"/>
    </source>
</evidence>
<dbReference type="InterPro" id="IPR001245">
    <property type="entry name" value="Ser-Thr/Tyr_kinase_cat_dom"/>
</dbReference>
<dbReference type="InterPro" id="IPR003591">
    <property type="entry name" value="Leu-rich_rpt_typical-subtyp"/>
</dbReference>
<evidence type="ECO:0000256" key="5">
    <source>
        <dbReference type="ARBA" id="ARBA00022989"/>
    </source>
</evidence>
<keyword evidence="5 7" id="KW-1133">Transmembrane helix</keyword>
<dbReference type="InterPro" id="IPR013210">
    <property type="entry name" value="LRR_N_plant-typ"/>
</dbReference>